<dbReference type="InterPro" id="IPR000994">
    <property type="entry name" value="Pept_M24"/>
</dbReference>
<organism evidence="3 4">
    <name type="scientific">Clostridium aestuarii</name>
    <dbReference type="NCBI Taxonomy" id="338193"/>
    <lineage>
        <taxon>Bacteria</taxon>
        <taxon>Bacillati</taxon>
        <taxon>Bacillota</taxon>
        <taxon>Clostridia</taxon>
        <taxon>Eubacteriales</taxon>
        <taxon>Clostridiaceae</taxon>
        <taxon>Clostridium</taxon>
    </lineage>
</organism>
<comment type="caution">
    <text evidence="3">The sequence shown here is derived from an EMBL/GenBank/DDBJ whole genome shotgun (WGS) entry which is preliminary data.</text>
</comment>
<dbReference type="PANTHER" id="PTHR46112:SF2">
    <property type="entry name" value="XAA-PRO AMINOPEPTIDASE P-RELATED"/>
    <property type="match status" value="1"/>
</dbReference>
<feature type="domain" description="Peptidase M24" evidence="1">
    <location>
        <begin position="170"/>
        <end position="388"/>
    </location>
</feature>
<dbReference type="Pfam" id="PF01321">
    <property type="entry name" value="Creatinase_N"/>
    <property type="match status" value="1"/>
</dbReference>
<dbReference type="Gene3D" id="3.40.350.10">
    <property type="entry name" value="Creatinase/prolidase N-terminal domain"/>
    <property type="match status" value="1"/>
</dbReference>
<feature type="domain" description="Creatinase N-terminal" evidence="2">
    <location>
        <begin position="14"/>
        <end position="163"/>
    </location>
</feature>
<dbReference type="EMBL" id="JAPQER010000001">
    <property type="protein sequence ID" value="MCY6483040.1"/>
    <property type="molecule type" value="Genomic_DNA"/>
</dbReference>
<proteinExistence type="predicted"/>
<reference evidence="3" key="1">
    <citation type="submission" date="2022-12" db="EMBL/GenBank/DDBJ databases">
        <authorList>
            <person name="Wang J."/>
        </authorList>
    </citation>
    <scope>NUCLEOTIDE SEQUENCE</scope>
    <source>
        <strain evidence="3">HY-45-18</strain>
    </source>
</reference>
<evidence type="ECO:0000313" key="3">
    <source>
        <dbReference type="EMBL" id="MCY6483040.1"/>
    </source>
</evidence>
<dbReference type="SUPFAM" id="SSF55920">
    <property type="entry name" value="Creatinase/aminopeptidase"/>
    <property type="match status" value="1"/>
</dbReference>
<dbReference type="InterPro" id="IPR050659">
    <property type="entry name" value="Peptidase_M24B"/>
</dbReference>
<dbReference type="InterPro" id="IPR029149">
    <property type="entry name" value="Creatin/AminoP/Spt16_N"/>
</dbReference>
<protein>
    <submittedName>
        <fullName evidence="3">Xaa-Pro peptidase family protein</fullName>
    </submittedName>
</protein>
<keyword evidence="4" id="KW-1185">Reference proteome</keyword>
<dbReference type="InterPro" id="IPR036005">
    <property type="entry name" value="Creatinase/aminopeptidase-like"/>
</dbReference>
<accession>A0ABT4CYJ6</accession>
<sequence length="402" mass="45595">MFAKNVPFEEFKERRMHCQEEVKKRGLKGVMIWSRGGGTWDRYAGAEYFANHYQQRCYLPDQEPLWSGRSHCVLMIPSEGEPVLIVTTMEFRKDLVAIDDIRYSTDFFGLVCDTAKELGMSEGEVGIMYEDVLTWKIGRKMKEQMPELKMIPCDDILSDMRVVKSQREIESIKKANEIGSAAMELIMNNVAAGKTEAQVLGPAMEKIYSEGAVLYFVVTSSGPYSDAVHSIDFPGYDSNRIIQNGEMFKVDLIIAYEGYICDFGRTTIVGMKPTEEQRRIIEIVVEACEHVISLVKPGITIKELCQAGDDFLLSRGVSLSAEQNDEKQIYAAFPPHWGHSIGLTWERPWFIHEEDVVLEENMYLAVEKGLYQPGMGTATYEQNLLVTKTGADVLTTSRKLWL</sequence>
<gene>
    <name evidence="3" type="ORF">OW763_01565</name>
</gene>
<dbReference type="Gene3D" id="3.90.230.10">
    <property type="entry name" value="Creatinase/methionine aminopeptidase superfamily"/>
    <property type="match status" value="1"/>
</dbReference>
<evidence type="ECO:0000313" key="4">
    <source>
        <dbReference type="Proteomes" id="UP001078443"/>
    </source>
</evidence>
<evidence type="ECO:0000259" key="2">
    <source>
        <dbReference type="Pfam" id="PF01321"/>
    </source>
</evidence>
<dbReference type="PANTHER" id="PTHR46112">
    <property type="entry name" value="AMINOPEPTIDASE"/>
    <property type="match status" value="1"/>
</dbReference>
<dbReference type="RefSeq" id="WP_268039306.1">
    <property type="nucleotide sequence ID" value="NZ_JAPQER010000001.1"/>
</dbReference>
<dbReference type="Pfam" id="PF00557">
    <property type="entry name" value="Peptidase_M24"/>
    <property type="match status" value="1"/>
</dbReference>
<evidence type="ECO:0000259" key="1">
    <source>
        <dbReference type="Pfam" id="PF00557"/>
    </source>
</evidence>
<dbReference type="Proteomes" id="UP001078443">
    <property type="component" value="Unassembled WGS sequence"/>
</dbReference>
<dbReference type="CDD" id="cd01066">
    <property type="entry name" value="APP_MetAP"/>
    <property type="match status" value="1"/>
</dbReference>
<dbReference type="InterPro" id="IPR000587">
    <property type="entry name" value="Creatinase_N"/>
</dbReference>
<dbReference type="SUPFAM" id="SSF53092">
    <property type="entry name" value="Creatinase/prolidase N-terminal domain"/>
    <property type="match status" value="1"/>
</dbReference>
<name>A0ABT4CYJ6_9CLOT</name>